<dbReference type="GeneID" id="93014172"/>
<keyword evidence="3" id="KW-1185">Reference proteome</keyword>
<sequence>MLKKNFLKALGLSVALATPAAHALSLDWSGGYRFEWTEIDRPSLGSPTERKAYGTNYLYLSPTVIAADGVNVVSRFDVLNSSAYPNSQLGEIWGLNTNTVAGGSNSSPATSTNQGSTNVRVSQLYLTVNQEYGALVVGRAPFEFGLGMTYNAGKGLFDHWYDTRDIVGYKIVVGDWFFMPSLGRKQSTGFGQGESISTMGLHLQYENAENKTILGVYQETSKGGKGSLGYQSPEQTDAIGGAGATVGESMNVQRTNVVFGRGFDSFGFKLEAGFQSGETGVLTSGGDSVSLNGFGVALEVEVPAKESKWDYRVRAGMATGEDAGSSGFGGYAFNQNYDVAMLLFNHRLGMKDFLNTNAYRTNPNLTVGNSADDEYVSNAIYLAPSVNYAWSERVDLRNTLVYAQLMQTQNSSVDSTKDLGLEWDIDVVYKHSDKIQWVNQVGLLFPGEAWKNGSGADGNLDNGFTFGFASKAAISF</sequence>
<evidence type="ECO:0000313" key="2">
    <source>
        <dbReference type="EMBL" id="CAE78153.1"/>
    </source>
</evidence>
<evidence type="ECO:0000256" key="1">
    <source>
        <dbReference type="SAM" id="SignalP"/>
    </source>
</evidence>
<feature type="chain" id="PRO_5004278198" description="Alginate export domain-containing protein" evidence="1">
    <location>
        <begin position="24"/>
        <end position="476"/>
    </location>
</feature>
<dbReference type="STRING" id="264462.Bd3348"/>
<evidence type="ECO:0008006" key="4">
    <source>
        <dbReference type="Google" id="ProtNLM"/>
    </source>
</evidence>
<keyword evidence="1" id="KW-0732">Signal</keyword>
<reference evidence="2 3" key="1">
    <citation type="journal article" date="2004" name="Science">
        <title>A predator unmasked: life cycle of Bdellovibrio bacteriovorus from a genomic perspective.</title>
        <authorList>
            <person name="Rendulic S."/>
            <person name="Jagtap P."/>
            <person name="Rosinus A."/>
            <person name="Eppinger M."/>
            <person name="Baar C."/>
            <person name="Lanz C."/>
            <person name="Keller H."/>
            <person name="Lambert C."/>
            <person name="Evans K.J."/>
            <person name="Goesmann A."/>
            <person name="Meyer F."/>
            <person name="Sockett R.E."/>
            <person name="Schuster S.C."/>
        </authorList>
    </citation>
    <scope>NUCLEOTIDE SEQUENCE [LARGE SCALE GENOMIC DNA]</scope>
    <source>
        <strain evidence="3">ATCC 15356 / DSM 50701 / NCIMB 9529 / HD100</strain>
    </source>
</reference>
<dbReference type="RefSeq" id="WP_011165691.1">
    <property type="nucleotide sequence ID" value="NC_005363.1"/>
</dbReference>
<dbReference type="EMBL" id="BX842655">
    <property type="protein sequence ID" value="CAE78153.1"/>
    <property type="molecule type" value="Genomic_DNA"/>
</dbReference>
<dbReference type="KEGG" id="bba:Bd3348"/>
<proteinExistence type="predicted"/>
<feature type="signal peptide" evidence="1">
    <location>
        <begin position="1"/>
        <end position="23"/>
    </location>
</feature>
<evidence type="ECO:0000313" key="3">
    <source>
        <dbReference type="Proteomes" id="UP000008080"/>
    </source>
</evidence>
<protein>
    <recommendedName>
        <fullName evidence="4">Alginate export domain-containing protein</fullName>
    </recommendedName>
</protein>
<accession>Q6MI29</accession>
<organism evidence="2 3">
    <name type="scientific">Bdellovibrio bacteriovorus (strain ATCC 15356 / DSM 50701 / NCIMB 9529 / HD100)</name>
    <dbReference type="NCBI Taxonomy" id="264462"/>
    <lineage>
        <taxon>Bacteria</taxon>
        <taxon>Pseudomonadati</taxon>
        <taxon>Bdellovibrionota</taxon>
        <taxon>Bdellovibrionia</taxon>
        <taxon>Bdellovibrionales</taxon>
        <taxon>Pseudobdellovibrionaceae</taxon>
        <taxon>Bdellovibrio</taxon>
    </lineage>
</organism>
<dbReference type="eggNOG" id="ENOG502ZJME">
    <property type="taxonomic scope" value="Bacteria"/>
</dbReference>
<dbReference type="HOGENOM" id="CLU_582236_0_0_7"/>
<dbReference type="AlphaFoldDB" id="Q6MI29"/>
<name>Q6MI29_BDEBA</name>
<gene>
    <name evidence="2" type="ordered locus">Bd3348</name>
</gene>
<dbReference type="Proteomes" id="UP000008080">
    <property type="component" value="Chromosome"/>
</dbReference>